<evidence type="ECO:0000313" key="9">
    <source>
        <dbReference type="EMBL" id="KAI3923333.1"/>
    </source>
</evidence>
<gene>
    <name evidence="9" type="ORF">MKW98_026926</name>
</gene>
<protein>
    <submittedName>
        <fullName evidence="9">Uncharacterized protein</fullName>
    </submittedName>
</protein>
<feature type="domain" description="Helicase C-terminal" evidence="8">
    <location>
        <begin position="423"/>
        <end position="576"/>
    </location>
</feature>
<dbReference type="InterPro" id="IPR027417">
    <property type="entry name" value="P-loop_NTPase"/>
</dbReference>
<dbReference type="Proteomes" id="UP001202328">
    <property type="component" value="Unassembled WGS sequence"/>
</dbReference>
<reference evidence="9" key="1">
    <citation type="submission" date="2022-04" db="EMBL/GenBank/DDBJ databases">
        <title>A functionally conserved STORR gene fusion in Papaver species that diverged 16.8 million years ago.</title>
        <authorList>
            <person name="Catania T."/>
        </authorList>
    </citation>
    <scope>NUCLEOTIDE SEQUENCE</scope>
    <source>
        <strain evidence="9">S-188037</strain>
    </source>
</reference>
<dbReference type="CDD" id="cd18793">
    <property type="entry name" value="SF2_C_SNF"/>
    <property type="match status" value="1"/>
</dbReference>
<dbReference type="SMART" id="SM00487">
    <property type="entry name" value="DEXDc"/>
    <property type="match status" value="1"/>
</dbReference>
<organism evidence="9 10">
    <name type="scientific">Papaver atlanticum</name>
    <dbReference type="NCBI Taxonomy" id="357466"/>
    <lineage>
        <taxon>Eukaryota</taxon>
        <taxon>Viridiplantae</taxon>
        <taxon>Streptophyta</taxon>
        <taxon>Embryophyta</taxon>
        <taxon>Tracheophyta</taxon>
        <taxon>Spermatophyta</taxon>
        <taxon>Magnoliopsida</taxon>
        <taxon>Ranunculales</taxon>
        <taxon>Papaveraceae</taxon>
        <taxon>Papaveroideae</taxon>
        <taxon>Papaver</taxon>
    </lineage>
</organism>
<sequence>MSVGDEEFPMFDSFLHHGTGGNQGSDLHSTGTVWDKLNKFRWIREKLYPHQIEGIEFLWRNLAGGIELDVKNMNASGDVGGCIISHAPGTGKTLLTIAFLKTFMETIKDCRPVLIAPGNMLLTWEEEFKKWQVDISFHNLSSAKLSGKEDCASLKLVQNKRNIWWIRFAKIASWIKGNSILAVSYHQFERLSAESDNGEIVGFKAEMRKILLERPNLVILDEGHTPRNKNSKIHKCLKNVQTERRIILSGTLFQNNFDELYSTLCLVRPKFADTISNRKDKNDGTLSRGNWVSLTSSIGKSSDDQQLEKLQKMMKPFVHIHKGSILQKELPGLQECVVFLNPSPLQKKFLQKVKEGIKNSFEFDHAVAIVSVHPSLVTRCNVAKQSGQVNSCVTKLIDETQQIKEEDFRLNYNEGVKTKFLMQLIKLSEAMNEKVLVFSQFLDPNSLICDHLYSALGWRVGEEILRMDGTLDVNKRQSLIHRFNDPNSPAKVLLASLGTSGEGICLTGASRIVLLDVVWNPSRYKQAISRAYRLGQKKVVYTYHLIASRTPEEDKYCVQARKDHLSQLVFSTENGKIENPDNPSSEYSDEILQSMMGNNKFKDMFDKIIPRESTLLETL</sequence>
<evidence type="ECO:0000313" key="10">
    <source>
        <dbReference type="Proteomes" id="UP001202328"/>
    </source>
</evidence>
<dbReference type="PROSITE" id="PS51192">
    <property type="entry name" value="HELICASE_ATP_BIND_1"/>
    <property type="match status" value="1"/>
</dbReference>
<keyword evidence="3" id="KW-0378">Hydrolase</keyword>
<dbReference type="PROSITE" id="PS51194">
    <property type="entry name" value="HELICASE_CTER"/>
    <property type="match status" value="1"/>
</dbReference>
<dbReference type="AlphaFoldDB" id="A0AAD4XLA7"/>
<dbReference type="GO" id="GO:0080188">
    <property type="term" value="P:gene silencing by siRNA-directed DNA methylation"/>
    <property type="evidence" value="ECO:0007669"/>
    <property type="project" value="InterPro"/>
</dbReference>
<keyword evidence="5" id="KW-0067">ATP-binding</keyword>
<dbReference type="PANTHER" id="PTHR45821:SF5">
    <property type="entry name" value="SNF2 DOMAIN-CONTAINING PROTEIN CLASSY 4"/>
    <property type="match status" value="1"/>
</dbReference>
<dbReference type="InterPro" id="IPR000330">
    <property type="entry name" value="SNF2_N"/>
</dbReference>
<dbReference type="InterPro" id="IPR001650">
    <property type="entry name" value="Helicase_C-like"/>
</dbReference>
<dbReference type="PANTHER" id="PTHR45821">
    <property type="entry name" value="SNF2 DOMAIN-CONTAINING PROTEIN CLASSY 2-RELATED"/>
    <property type="match status" value="1"/>
</dbReference>
<accession>A0AAD4XLA7</accession>
<dbReference type="GO" id="GO:0016787">
    <property type="term" value="F:hydrolase activity"/>
    <property type="evidence" value="ECO:0007669"/>
    <property type="project" value="UniProtKB-KW"/>
</dbReference>
<evidence type="ECO:0000256" key="2">
    <source>
        <dbReference type="ARBA" id="ARBA00022741"/>
    </source>
</evidence>
<keyword evidence="4" id="KW-0347">Helicase</keyword>
<evidence type="ECO:0000259" key="8">
    <source>
        <dbReference type="PROSITE" id="PS51194"/>
    </source>
</evidence>
<evidence type="ECO:0000256" key="5">
    <source>
        <dbReference type="ARBA" id="ARBA00022840"/>
    </source>
</evidence>
<keyword evidence="2" id="KW-0547">Nucleotide-binding</keyword>
<evidence type="ECO:0000256" key="1">
    <source>
        <dbReference type="ARBA" id="ARBA00004123"/>
    </source>
</evidence>
<dbReference type="InterPro" id="IPR049730">
    <property type="entry name" value="SNF2/RAD54-like_C"/>
</dbReference>
<dbReference type="Pfam" id="PF00176">
    <property type="entry name" value="SNF2-rel_dom"/>
    <property type="match status" value="1"/>
</dbReference>
<comment type="subcellular location">
    <subcellularLocation>
        <location evidence="1">Nucleus</location>
    </subcellularLocation>
</comment>
<dbReference type="SUPFAM" id="SSF52540">
    <property type="entry name" value="P-loop containing nucleoside triphosphate hydrolases"/>
    <property type="match status" value="2"/>
</dbReference>
<dbReference type="GO" id="GO:0005634">
    <property type="term" value="C:nucleus"/>
    <property type="evidence" value="ECO:0007669"/>
    <property type="project" value="UniProtKB-SubCell"/>
</dbReference>
<dbReference type="GO" id="GO:0004386">
    <property type="term" value="F:helicase activity"/>
    <property type="evidence" value="ECO:0007669"/>
    <property type="project" value="UniProtKB-KW"/>
</dbReference>
<evidence type="ECO:0000256" key="6">
    <source>
        <dbReference type="ARBA" id="ARBA00023242"/>
    </source>
</evidence>
<proteinExistence type="predicted"/>
<keyword evidence="6" id="KW-0539">Nucleus</keyword>
<keyword evidence="10" id="KW-1185">Reference proteome</keyword>
<dbReference type="Gene3D" id="3.40.50.10810">
    <property type="entry name" value="Tandem AAA-ATPase domain"/>
    <property type="match status" value="1"/>
</dbReference>
<dbReference type="Pfam" id="PF00271">
    <property type="entry name" value="Helicase_C"/>
    <property type="match status" value="1"/>
</dbReference>
<comment type="caution">
    <text evidence="9">The sequence shown here is derived from an EMBL/GenBank/DDBJ whole genome shotgun (WGS) entry which is preliminary data.</text>
</comment>
<feature type="domain" description="Helicase ATP-binding" evidence="7">
    <location>
        <begin position="73"/>
        <end position="270"/>
    </location>
</feature>
<evidence type="ECO:0000256" key="3">
    <source>
        <dbReference type="ARBA" id="ARBA00022801"/>
    </source>
</evidence>
<dbReference type="GO" id="GO:0005524">
    <property type="term" value="F:ATP binding"/>
    <property type="evidence" value="ECO:0007669"/>
    <property type="project" value="UniProtKB-KW"/>
</dbReference>
<dbReference type="InterPro" id="IPR014001">
    <property type="entry name" value="Helicase_ATP-bd"/>
</dbReference>
<name>A0AAD4XLA7_9MAGN</name>
<dbReference type="EMBL" id="JAJJMB010008487">
    <property type="protein sequence ID" value="KAI3923333.1"/>
    <property type="molecule type" value="Genomic_DNA"/>
</dbReference>
<dbReference type="InterPro" id="IPR038718">
    <property type="entry name" value="SNF2-like_sf"/>
</dbReference>
<evidence type="ECO:0000259" key="7">
    <source>
        <dbReference type="PROSITE" id="PS51192"/>
    </source>
</evidence>
<evidence type="ECO:0000256" key="4">
    <source>
        <dbReference type="ARBA" id="ARBA00022806"/>
    </source>
</evidence>
<dbReference type="SMART" id="SM00490">
    <property type="entry name" value="HELICc"/>
    <property type="match status" value="1"/>
</dbReference>
<dbReference type="Gene3D" id="3.40.50.300">
    <property type="entry name" value="P-loop containing nucleotide triphosphate hydrolases"/>
    <property type="match status" value="1"/>
</dbReference>
<dbReference type="InterPro" id="IPR044567">
    <property type="entry name" value="CLSY/DRD1"/>
</dbReference>